<dbReference type="SUPFAM" id="SSF54695">
    <property type="entry name" value="POZ domain"/>
    <property type="match status" value="1"/>
</dbReference>
<evidence type="ECO:0000313" key="2">
    <source>
        <dbReference type="EMBL" id="CAF1436794.1"/>
    </source>
</evidence>
<dbReference type="InterPro" id="IPR011333">
    <property type="entry name" value="SKP1/BTB/POZ_sf"/>
</dbReference>
<proteinExistence type="predicted"/>
<feature type="domain" description="BTB" evidence="1">
    <location>
        <begin position="50"/>
        <end position="153"/>
    </location>
</feature>
<dbReference type="InterPro" id="IPR000210">
    <property type="entry name" value="BTB/POZ_dom"/>
</dbReference>
<dbReference type="PANTHER" id="PTHR14499:SF136">
    <property type="entry name" value="GH08630P"/>
    <property type="match status" value="1"/>
</dbReference>
<dbReference type="SMART" id="SM00225">
    <property type="entry name" value="BTB"/>
    <property type="match status" value="1"/>
</dbReference>
<evidence type="ECO:0000313" key="3">
    <source>
        <dbReference type="Proteomes" id="UP000663834"/>
    </source>
</evidence>
<dbReference type="AlphaFoldDB" id="A0A815NU21"/>
<evidence type="ECO:0000259" key="1">
    <source>
        <dbReference type="SMART" id="SM00225"/>
    </source>
</evidence>
<dbReference type="GO" id="GO:0051260">
    <property type="term" value="P:protein homooligomerization"/>
    <property type="evidence" value="ECO:0007669"/>
    <property type="project" value="InterPro"/>
</dbReference>
<comment type="caution">
    <text evidence="2">The sequence shown here is derived from an EMBL/GenBank/DDBJ whole genome shotgun (WGS) entry which is preliminary data.</text>
</comment>
<name>A0A815NU21_9BILA</name>
<sequence>MPAEKKEEKEKKPHTSCYSPSLSYVNIYRMTATQCLSISPNRNIFNGNNDIITFNIGGHIYSTRHSTINENLDSKSYLSLIIKNQTKIQLDNNGHYYIDRDGKYFCYILNYFREKKLILPENFNELKQLFSEAKFYQIDGLINEIENHLNKTNEISKEYHHGFQFTLISNFEKTGKILKLIGPLKLITFFHIKLIGEKFLNIISSFKNPKHILCQLSFSFDESLIACQPIDQLQRFVLTKQARKMNLIVSYCDDYFYIPTERNIMSRHEFTQILLQMHNGKLLDSNIKHDDSQSLVEHWFLPTEFDDAFECKQK</sequence>
<accession>A0A815NU21</accession>
<dbReference type="Pfam" id="PF02214">
    <property type="entry name" value="BTB_2"/>
    <property type="match status" value="1"/>
</dbReference>
<dbReference type="OrthoDB" id="2414723at2759"/>
<organism evidence="2 3">
    <name type="scientific">Rotaria magnacalcarata</name>
    <dbReference type="NCBI Taxonomy" id="392030"/>
    <lineage>
        <taxon>Eukaryota</taxon>
        <taxon>Metazoa</taxon>
        <taxon>Spiralia</taxon>
        <taxon>Gnathifera</taxon>
        <taxon>Rotifera</taxon>
        <taxon>Eurotatoria</taxon>
        <taxon>Bdelloidea</taxon>
        <taxon>Philodinida</taxon>
        <taxon>Philodinidae</taxon>
        <taxon>Rotaria</taxon>
    </lineage>
</organism>
<gene>
    <name evidence="2" type="ORF">KQP761_LOCUS11312</name>
</gene>
<dbReference type="Gene3D" id="3.30.710.10">
    <property type="entry name" value="Potassium Channel Kv1.1, Chain A"/>
    <property type="match status" value="1"/>
</dbReference>
<dbReference type="EMBL" id="CAJNOW010005022">
    <property type="protein sequence ID" value="CAF1436794.1"/>
    <property type="molecule type" value="Genomic_DNA"/>
</dbReference>
<dbReference type="Proteomes" id="UP000663834">
    <property type="component" value="Unassembled WGS sequence"/>
</dbReference>
<reference evidence="2" key="1">
    <citation type="submission" date="2021-02" db="EMBL/GenBank/DDBJ databases">
        <authorList>
            <person name="Nowell W R."/>
        </authorList>
    </citation>
    <scope>NUCLEOTIDE SEQUENCE</scope>
</reference>
<protein>
    <recommendedName>
        <fullName evidence="1">BTB domain-containing protein</fullName>
    </recommendedName>
</protein>
<dbReference type="InterPro" id="IPR003131">
    <property type="entry name" value="T1-type_BTB"/>
</dbReference>
<dbReference type="PANTHER" id="PTHR14499">
    <property type="entry name" value="POTASSIUM CHANNEL TETRAMERIZATION DOMAIN-CONTAINING"/>
    <property type="match status" value="1"/>
</dbReference>